<evidence type="ECO:0000313" key="3">
    <source>
        <dbReference type="Proteomes" id="UP000042958"/>
    </source>
</evidence>
<evidence type="ECO:0000256" key="1">
    <source>
        <dbReference type="SAM" id="MobiDB-lite"/>
    </source>
</evidence>
<dbReference type="Proteomes" id="UP000042958">
    <property type="component" value="Unassembled WGS sequence"/>
</dbReference>
<accession>A0A0F7VCA3</accession>
<dbReference type="AlphaFoldDB" id="A0A0F7VCA3"/>
<proteinExistence type="predicted"/>
<evidence type="ECO:0000313" key="2">
    <source>
        <dbReference type="EMBL" id="CEO58271.1"/>
    </source>
</evidence>
<protein>
    <submittedName>
        <fullName evidence="2">Uncharacterized protein</fullName>
    </submittedName>
</protein>
<feature type="region of interest" description="Disordered" evidence="1">
    <location>
        <begin position="444"/>
        <end position="464"/>
    </location>
</feature>
<dbReference type="EMBL" id="CDHK01000003">
    <property type="protein sequence ID" value="CEO58271.1"/>
    <property type="molecule type" value="Genomic_DNA"/>
</dbReference>
<feature type="compositionally biased region" description="Low complexity" evidence="1">
    <location>
        <begin position="447"/>
        <end position="464"/>
    </location>
</feature>
<dbReference type="OrthoDB" id="4354326at2759"/>
<name>A0A0F7VCA3_PENBI</name>
<gene>
    <name evidence="2" type="ORF">PMG11_03002</name>
</gene>
<keyword evidence="3" id="KW-1185">Reference proteome</keyword>
<sequence>MTGSFAIRITHGITKASLSMTGNMFAGLSIGLNAFAEYDLLEKHDLYTIGIPEFSIPDIIAVGPSLALAVGANLTWSNIDAVLDLVDHSKSTLSGFVPSHSYAASFDGDVTITSTLGLPVTIGFGLNVLNGKWEKEAKLIDTPGLQATAEYDDDLSYKNGDADVTPANGCYGISWDLALANNIVLDLSEFDEGTYTLDTYTLADLASGCVGESVSNSDQTTLAQEKFVSGNDVIISVNVLEDDLPNPWADTSQSSDEKSIVMLFEYGTDLRVFVSAQNANSEYTIVPGSVSLSAYTYETTIYSKPSEANITIVSVVWGIGVITTESVYEALYDAAISGDSFEFCNTFFGDDTWYGYVKTVVIFYRDSSGNLQHLIGDESSTHSFPIASSAKKRGINLKTTHKNLVSHSATPQFGTVPVHVPHQPQERSWLEKYSPYSHGLLSRRSENSTLGSNSTSSNTTDDTYGTVTITDTASIVYLNPSVNGSMFVSLVSGSTNLTALTDDIQFVADLTEGVILGDSSSRLLYYFPDTMSAVGSSRLRLGAWGEIPNTANLINLVPMSDGSEDILVAIDTLGNYYWPFVCAIQDQLNKVFLVQDYEMGASVLEGADPVCTVAGGVASNCSALALEAEGL</sequence>
<reference evidence="3" key="1">
    <citation type="journal article" date="2015" name="Genome Announc.">
        <title>Draft genome sequence of the fungus Penicillium brasilianum MG11.</title>
        <authorList>
            <person name="Horn F."/>
            <person name="Linde J."/>
            <person name="Mattern D.J."/>
            <person name="Walther G."/>
            <person name="Guthke R."/>
            <person name="Brakhage A.A."/>
            <person name="Valiante V."/>
        </authorList>
    </citation>
    <scope>NUCLEOTIDE SEQUENCE [LARGE SCALE GENOMIC DNA]</scope>
    <source>
        <strain evidence="3">MG11</strain>
    </source>
</reference>
<organism evidence="2 3">
    <name type="scientific">Penicillium brasilianum</name>
    <dbReference type="NCBI Taxonomy" id="104259"/>
    <lineage>
        <taxon>Eukaryota</taxon>
        <taxon>Fungi</taxon>
        <taxon>Dikarya</taxon>
        <taxon>Ascomycota</taxon>
        <taxon>Pezizomycotina</taxon>
        <taxon>Eurotiomycetes</taxon>
        <taxon>Eurotiomycetidae</taxon>
        <taxon>Eurotiales</taxon>
        <taxon>Aspergillaceae</taxon>
        <taxon>Penicillium</taxon>
    </lineage>
</organism>